<keyword evidence="2" id="KW-0547">Nucleotide-binding</keyword>
<dbReference type="AlphaFoldDB" id="T1CVD0"/>
<comment type="caution">
    <text evidence="6">The sequence shown here is derived from an EMBL/GenBank/DDBJ whole genome shotgun (WGS) entry which is preliminary data.</text>
</comment>
<dbReference type="InterPro" id="IPR036393">
    <property type="entry name" value="AceGlu_kinase-like_sf"/>
</dbReference>
<dbReference type="EMBL" id="AUZY01001800">
    <property type="protein sequence ID" value="EQD73885.1"/>
    <property type="molecule type" value="Genomic_DNA"/>
</dbReference>
<reference evidence="6" key="1">
    <citation type="submission" date="2013-08" db="EMBL/GenBank/DDBJ databases">
        <authorList>
            <person name="Mendez C."/>
            <person name="Richter M."/>
            <person name="Ferrer M."/>
            <person name="Sanchez J."/>
        </authorList>
    </citation>
    <scope>NUCLEOTIDE SEQUENCE</scope>
</reference>
<dbReference type="GO" id="GO:0005829">
    <property type="term" value="C:cytosol"/>
    <property type="evidence" value="ECO:0007669"/>
    <property type="project" value="TreeGrafter"/>
</dbReference>
<protein>
    <submittedName>
        <fullName evidence="6">Amino acid kinase</fullName>
    </submittedName>
</protein>
<evidence type="ECO:0000259" key="5">
    <source>
        <dbReference type="Pfam" id="PF00696"/>
    </source>
</evidence>
<dbReference type="GO" id="GO:0102043">
    <property type="term" value="F:isopentenyl phosphate kinase activity"/>
    <property type="evidence" value="ECO:0007669"/>
    <property type="project" value="TreeGrafter"/>
</dbReference>
<dbReference type="PANTHER" id="PTHR43654:SF1">
    <property type="entry name" value="ISOPENTENYL PHOSPHATE KINASE"/>
    <property type="match status" value="1"/>
</dbReference>
<dbReference type="SUPFAM" id="SSF53633">
    <property type="entry name" value="Carbamate kinase-like"/>
    <property type="match status" value="1"/>
</dbReference>
<keyword evidence="1" id="KW-0808">Transferase</keyword>
<dbReference type="GO" id="GO:0016301">
    <property type="term" value="F:kinase activity"/>
    <property type="evidence" value="ECO:0007669"/>
    <property type="project" value="UniProtKB-KW"/>
</dbReference>
<evidence type="ECO:0000313" key="6">
    <source>
        <dbReference type="EMBL" id="EQD73885.1"/>
    </source>
</evidence>
<keyword evidence="3 6" id="KW-0418">Kinase</keyword>
<dbReference type="GO" id="GO:0005524">
    <property type="term" value="F:ATP binding"/>
    <property type="evidence" value="ECO:0007669"/>
    <property type="project" value="UniProtKB-KW"/>
</dbReference>
<name>T1CVD0_9ZZZZ</name>
<dbReference type="GO" id="GO:0016114">
    <property type="term" value="P:terpenoid biosynthetic process"/>
    <property type="evidence" value="ECO:0007669"/>
    <property type="project" value="TreeGrafter"/>
</dbReference>
<evidence type="ECO:0000256" key="4">
    <source>
        <dbReference type="ARBA" id="ARBA00022840"/>
    </source>
</evidence>
<evidence type="ECO:0000256" key="3">
    <source>
        <dbReference type="ARBA" id="ARBA00022777"/>
    </source>
</evidence>
<evidence type="ECO:0000256" key="1">
    <source>
        <dbReference type="ARBA" id="ARBA00022679"/>
    </source>
</evidence>
<dbReference type="InterPro" id="IPR001048">
    <property type="entry name" value="Asp/Glu/Uridylate_kinase"/>
</dbReference>
<feature type="domain" description="Aspartate/glutamate/uridylate kinase" evidence="5">
    <location>
        <begin position="9"/>
        <end position="152"/>
    </location>
</feature>
<accession>T1CVD0</accession>
<evidence type="ECO:0000256" key="2">
    <source>
        <dbReference type="ARBA" id="ARBA00022741"/>
    </source>
</evidence>
<organism evidence="6">
    <name type="scientific">mine drainage metagenome</name>
    <dbReference type="NCBI Taxonomy" id="410659"/>
    <lineage>
        <taxon>unclassified sequences</taxon>
        <taxon>metagenomes</taxon>
        <taxon>ecological metagenomes</taxon>
    </lineage>
</organism>
<gene>
    <name evidence="6" type="ORF">B1B_02985</name>
</gene>
<keyword evidence="4" id="KW-0067">ATP-binding</keyword>
<feature type="non-terminal residue" evidence="6">
    <location>
        <position position="1"/>
    </location>
</feature>
<dbReference type="PANTHER" id="PTHR43654">
    <property type="entry name" value="GLUTAMATE 5-KINASE"/>
    <property type="match status" value="1"/>
</dbReference>
<dbReference type="Gene3D" id="3.40.1160.10">
    <property type="entry name" value="Acetylglutamate kinase-like"/>
    <property type="match status" value="1"/>
</dbReference>
<sequence>TAWSVRDLHQFVLRALLDAGLPAFSVAPFPLMENRQGSSTGIPLAPFQRILSRGGVPVTYGDVVLDGAWGFSILSGDTLVGEIARGVGSHHALFVSDVPGVLESRRPGPQRIVRTLSEGTVESLAPSTGVPDVTGGLRGKVQVMLALARDGVSCGLIGGLTPGLLSRALRGEDVYGSWARPL</sequence>
<reference evidence="6" key="2">
    <citation type="journal article" date="2014" name="ISME J.">
        <title>Microbial stratification in low pH oxic and suboxic macroscopic growths along an acid mine drainage.</title>
        <authorList>
            <person name="Mendez-Garcia C."/>
            <person name="Mesa V."/>
            <person name="Sprenger R.R."/>
            <person name="Richter M."/>
            <person name="Diez M.S."/>
            <person name="Solano J."/>
            <person name="Bargiela R."/>
            <person name="Golyshina O.V."/>
            <person name="Manteca A."/>
            <person name="Ramos J.L."/>
            <person name="Gallego J.R."/>
            <person name="Llorente I."/>
            <person name="Martins Dos Santos V.A."/>
            <person name="Jensen O.N."/>
            <person name="Pelaez A.I."/>
            <person name="Sanchez J."/>
            <person name="Ferrer M."/>
        </authorList>
    </citation>
    <scope>NUCLEOTIDE SEQUENCE</scope>
</reference>
<dbReference type="Pfam" id="PF00696">
    <property type="entry name" value="AA_kinase"/>
    <property type="match status" value="1"/>
</dbReference>
<proteinExistence type="predicted"/>